<evidence type="ECO:0000256" key="1">
    <source>
        <dbReference type="SAM" id="MobiDB-lite"/>
    </source>
</evidence>
<reference evidence="2" key="2">
    <citation type="journal article" date="2023" name="Int. J. Mol. Sci.">
        <title>De Novo Assembly and Annotation of 11 Diverse Shrub Willow (Salix) Genomes Reveals Novel Gene Organization in Sex-Linked Regions.</title>
        <authorList>
            <person name="Hyden B."/>
            <person name="Feng K."/>
            <person name="Yates T.B."/>
            <person name="Jawdy S."/>
            <person name="Cereghino C."/>
            <person name="Smart L.B."/>
            <person name="Muchero W."/>
        </authorList>
    </citation>
    <scope>NUCLEOTIDE SEQUENCE</scope>
    <source>
        <tissue evidence="2">Shoot tip</tissue>
    </source>
</reference>
<evidence type="ECO:0000313" key="2">
    <source>
        <dbReference type="EMBL" id="KAJ6376054.1"/>
    </source>
</evidence>
<feature type="region of interest" description="Disordered" evidence="1">
    <location>
        <begin position="1"/>
        <end position="23"/>
    </location>
</feature>
<proteinExistence type="predicted"/>
<dbReference type="Proteomes" id="UP001141253">
    <property type="component" value="Chromosome 12"/>
</dbReference>
<feature type="compositionally biased region" description="Basic and acidic residues" evidence="1">
    <location>
        <begin position="254"/>
        <end position="265"/>
    </location>
</feature>
<feature type="compositionally biased region" description="Low complexity" evidence="1">
    <location>
        <begin position="411"/>
        <end position="420"/>
    </location>
</feature>
<reference evidence="2" key="1">
    <citation type="submission" date="2022-10" db="EMBL/GenBank/DDBJ databases">
        <authorList>
            <person name="Hyden B.L."/>
            <person name="Feng K."/>
            <person name="Yates T."/>
            <person name="Jawdy S."/>
            <person name="Smart L.B."/>
            <person name="Muchero W."/>
        </authorList>
    </citation>
    <scope>NUCLEOTIDE SEQUENCE</scope>
    <source>
        <tissue evidence="2">Shoot tip</tissue>
    </source>
</reference>
<feature type="region of interest" description="Disordered" evidence="1">
    <location>
        <begin position="224"/>
        <end position="328"/>
    </location>
</feature>
<evidence type="ECO:0000313" key="3">
    <source>
        <dbReference type="Proteomes" id="UP001141253"/>
    </source>
</evidence>
<comment type="caution">
    <text evidence="2">The sequence shown here is derived from an EMBL/GenBank/DDBJ whole genome shotgun (WGS) entry which is preliminary data.</text>
</comment>
<name>A0ABQ9B7T2_9ROSI</name>
<protein>
    <submittedName>
        <fullName evidence="2">Uncharacterized protein</fullName>
    </submittedName>
</protein>
<keyword evidence="3" id="KW-1185">Reference proteome</keyword>
<feature type="compositionally biased region" description="Polar residues" evidence="1">
    <location>
        <begin position="266"/>
        <end position="287"/>
    </location>
</feature>
<dbReference type="PANTHER" id="PTHR45979">
    <property type="entry name" value="PAP/OAS1 SUBSTRATE-BINDING DOMAIN SUPERFAMILY"/>
    <property type="match status" value="1"/>
</dbReference>
<dbReference type="EMBL" id="JAPFFI010000010">
    <property type="protein sequence ID" value="KAJ6376054.1"/>
    <property type="molecule type" value="Genomic_DNA"/>
</dbReference>
<sequence>MDKNERQHEDESANQISSQLDDDEGELIRLSTLGAELSKSVVSGVGASSHVWAHQIPSYYPSSVSRSNSMLPVAPMSVGPESHQRTNNNRGALPLAFYPAGPPVPFLTMFPSYNLPPEAGTSISRSDILNSDFVSHWQNLQYGRLCQNAPNKDSLPLPYSVVAPPMYIQGHFPWDGPGRPANMNLFTQHMNGPHLIPVSPVQLGSSRQAGFYQHYADDLPRYRAGTGTYLPNPKLSFRDRQSSHTRNQGGNYNYDRKDHHDEREGSWNNNPRPRSGARGQSQNQGEKSSFRMDRSTANNRRSDRSWNSKQDPLPRYHPRNSFRFPNSMNRGSTNASYGMYPPVPAVTTSGVSASVVMFYSFDQNVGYNSPDQHIEFVGPAHFTGDKVSPHSHEDSSRDSNEQQDIRRDSDLSSPDQPSSP</sequence>
<accession>A0ABQ9B7T2</accession>
<gene>
    <name evidence="2" type="ORF">OIU77_000929</name>
</gene>
<dbReference type="InterPro" id="IPR058921">
    <property type="entry name" value="PAP/OAS1-rel"/>
</dbReference>
<feature type="region of interest" description="Disordered" evidence="1">
    <location>
        <begin position="380"/>
        <end position="420"/>
    </location>
</feature>
<feature type="compositionally biased region" description="Basic and acidic residues" evidence="1">
    <location>
        <begin position="1"/>
        <end position="11"/>
    </location>
</feature>
<dbReference type="PANTHER" id="PTHR45979:SF30">
    <property type="entry name" value="NUCLEOTIDYLTRANSFERASE"/>
    <property type="match status" value="1"/>
</dbReference>
<organism evidence="2 3">
    <name type="scientific">Salix suchowensis</name>
    <dbReference type="NCBI Taxonomy" id="1278906"/>
    <lineage>
        <taxon>Eukaryota</taxon>
        <taxon>Viridiplantae</taxon>
        <taxon>Streptophyta</taxon>
        <taxon>Embryophyta</taxon>
        <taxon>Tracheophyta</taxon>
        <taxon>Spermatophyta</taxon>
        <taxon>Magnoliopsida</taxon>
        <taxon>eudicotyledons</taxon>
        <taxon>Gunneridae</taxon>
        <taxon>Pentapetalae</taxon>
        <taxon>rosids</taxon>
        <taxon>fabids</taxon>
        <taxon>Malpighiales</taxon>
        <taxon>Salicaceae</taxon>
        <taxon>Saliceae</taxon>
        <taxon>Salix</taxon>
    </lineage>
</organism>
<feature type="compositionally biased region" description="Basic and acidic residues" evidence="1">
    <location>
        <begin position="288"/>
        <end position="306"/>
    </location>
</feature>
<feature type="compositionally biased region" description="Basic and acidic residues" evidence="1">
    <location>
        <begin position="383"/>
        <end position="410"/>
    </location>
</feature>